<dbReference type="Gene3D" id="3.90.79.10">
    <property type="entry name" value="Nucleoside Triphosphate Pyrophosphohydrolase"/>
    <property type="match status" value="1"/>
</dbReference>
<dbReference type="KEGG" id="caer:CSV91_07080"/>
<dbReference type="InterPro" id="IPR015797">
    <property type="entry name" value="NUDIX_hydrolase-like_dom_sf"/>
</dbReference>
<keyword evidence="5" id="KW-0413">Isomerase</keyword>
<accession>A0A2D1TYB8</accession>
<dbReference type="GO" id="GO:0004452">
    <property type="term" value="F:isopentenyl-diphosphate delta-isomerase activity"/>
    <property type="evidence" value="ECO:0007669"/>
    <property type="project" value="UniProtKB-EC"/>
</dbReference>
<reference evidence="7 8" key="1">
    <citation type="submission" date="2017-10" db="EMBL/GenBank/DDBJ databases">
        <title>Complete genome sequence of Collinsella aerofaciens isolated from the gut of a healthy adult Indian.</title>
        <authorList>
            <person name="Bag S."/>
            <person name="Ghosh T.S."/>
            <person name="Das B."/>
        </authorList>
    </citation>
    <scope>NUCLEOTIDE SEQUENCE [LARGE SCALE GENOMIC DNA]</scope>
    <source>
        <strain evidence="8">indica</strain>
    </source>
</reference>
<dbReference type="SUPFAM" id="SSF55811">
    <property type="entry name" value="Nudix"/>
    <property type="match status" value="1"/>
</dbReference>
<evidence type="ECO:0000313" key="7">
    <source>
        <dbReference type="EMBL" id="ATP54320.1"/>
    </source>
</evidence>
<evidence type="ECO:0000259" key="6">
    <source>
        <dbReference type="PROSITE" id="PS51462"/>
    </source>
</evidence>
<dbReference type="PROSITE" id="PS51462">
    <property type="entry name" value="NUDIX"/>
    <property type="match status" value="1"/>
</dbReference>
<evidence type="ECO:0000256" key="3">
    <source>
        <dbReference type="ARBA" id="ARBA00012057"/>
    </source>
</evidence>
<evidence type="ECO:0000256" key="2">
    <source>
        <dbReference type="ARBA" id="ARBA00007579"/>
    </source>
</evidence>
<sequence length="362" mass="38700">MNKRDSIPATLTECVRCPPPLSQAALACIVAIQAKMVSGTSRATGDPMGMHTIKIAVGEGEFALEAQLMVTPRGMAVYACSPEYAHLGATAQAIPRPEPGRTATVSILAVPCHRDEIPAHDIAAALATRFGVPVTASTGFHVEQASKDDLQRVLDTTKELIAALEEAATRILRAGWDEGGAGVEVVAVDAATGETLGPVDRIDAHADEGILHQAFLTLLVEGRGEDACLLLCRRSPLKRLWGGVLADSCAGHPLPGEDVTAATARRINEELGITREPDQLKHLGHVVYREDHGDGRCECEWCEVFAAHVEPGELHINQEEISEVRRVAPSELGGYLQGHPEQLAPWLREALSDPSIRTALAM</sequence>
<evidence type="ECO:0000313" key="8">
    <source>
        <dbReference type="Proteomes" id="UP000225608"/>
    </source>
</evidence>
<dbReference type="Pfam" id="PF00293">
    <property type="entry name" value="NUDIX"/>
    <property type="match status" value="1"/>
</dbReference>
<feature type="domain" description="Nudix hydrolase" evidence="6">
    <location>
        <begin position="210"/>
        <end position="349"/>
    </location>
</feature>
<dbReference type="Proteomes" id="UP000225608">
    <property type="component" value="Chromosome"/>
</dbReference>
<dbReference type="InterPro" id="IPR011876">
    <property type="entry name" value="IsopentenylPP_isomerase_typ1"/>
</dbReference>
<keyword evidence="4" id="KW-0414">Isoprene biosynthesis</keyword>
<gene>
    <name evidence="7" type="ORF">CSV91_07080</name>
</gene>
<dbReference type="PANTHER" id="PTHR10885:SF0">
    <property type="entry name" value="ISOPENTENYL-DIPHOSPHATE DELTA-ISOMERASE"/>
    <property type="match status" value="1"/>
</dbReference>
<dbReference type="GO" id="GO:0008299">
    <property type="term" value="P:isoprenoid biosynthetic process"/>
    <property type="evidence" value="ECO:0007669"/>
    <property type="project" value="UniProtKB-KW"/>
</dbReference>
<organism evidence="7 8">
    <name type="scientific">Collinsella aerofaciens</name>
    <dbReference type="NCBI Taxonomy" id="74426"/>
    <lineage>
        <taxon>Bacteria</taxon>
        <taxon>Bacillati</taxon>
        <taxon>Actinomycetota</taxon>
        <taxon>Coriobacteriia</taxon>
        <taxon>Coriobacteriales</taxon>
        <taxon>Coriobacteriaceae</taxon>
        <taxon>Collinsella</taxon>
    </lineage>
</organism>
<dbReference type="Pfam" id="PF21758">
    <property type="entry name" value="PAC_bac"/>
    <property type="match status" value="1"/>
</dbReference>
<dbReference type="PROSITE" id="PS51257">
    <property type="entry name" value="PROKAR_LIPOPROTEIN"/>
    <property type="match status" value="1"/>
</dbReference>
<dbReference type="InterPro" id="IPR000086">
    <property type="entry name" value="NUDIX_hydrolase_dom"/>
</dbReference>
<comment type="pathway">
    <text evidence="1">Isoprenoid biosynthesis; dimethylallyl diphosphate biosynthesis; dimethylallyl diphosphate from isopentenyl diphosphate: step 1/1.</text>
</comment>
<protein>
    <recommendedName>
        <fullName evidence="3">isopentenyl-diphosphate Delta-isomerase</fullName>
        <ecNumber evidence="3">5.3.3.2</ecNumber>
    </recommendedName>
</protein>
<name>A0A2D1TYB8_9ACTN</name>
<dbReference type="CDD" id="cd02885">
    <property type="entry name" value="NUDIX_IPP_Isomerase"/>
    <property type="match status" value="1"/>
</dbReference>
<evidence type="ECO:0000256" key="4">
    <source>
        <dbReference type="ARBA" id="ARBA00023229"/>
    </source>
</evidence>
<proteinExistence type="inferred from homology"/>
<dbReference type="AlphaFoldDB" id="A0A2D1TYB8"/>
<evidence type="ECO:0000256" key="5">
    <source>
        <dbReference type="ARBA" id="ARBA00023235"/>
    </source>
</evidence>
<dbReference type="EC" id="5.3.3.2" evidence="3"/>
<dbReference type="EMBL" id="CP024160">
    <property type="protein sequence ID" value="ATP54320.1"/>
    <property type="molecule type" value="Genomic_DNA"/>
</dbReference>
<dbReference type="InterPro" id="IPR048844">
    <property type="entry name" value="LpdD_chaperone-like"/>
</dbReference>
<dbReference type="PANTHER" id="PTHR10885">
    <property type="entry name" value="ISOPENTENYL-DIPHOSPHATE DELTA-ISOMERASE"/>
    <property type="match status" value="1"/>
</dbReference>
<evidence type="ECO:0000256" key="1">
    <source>
        <dbReference type="ARBA" id="ARBA00004826"/>
    </source>
</evidence>
<comment type="similarity">
    <text evidence="2">Belongs to the IPP isomerase type 1 family.</text>
</comment>